<dbReference type="InterPro" id="IPR044856">
    <property type="entry name" value="Malate_synth_C_sf"/>
</dbReference>
<keyword evidence="3 8" id="KW-0329">Glyoxylate bypass</keyword>
<evidence type="ECO:0000313" key="13">
    <source>
        <dbReference type="Proteomes" id="UP000742786"/>
    </source>
</evidence>
<evidence type="ECO:0000256" key="5">
    <source>
        <dbReference type="ARBA" id="ARBA00022679"/>
    </source>
</evidence>
<reference evidence="12" key="1">
    <citation type="submission" date="2021-04" db="EMBL/GenBank/DDBJ databases">
        <authorList>
            <person name="Hornung B."/>
        </authorList>
    </citation>
    <scope>NUCLEOTIDE SEQUENCE</scope>
    <source>
        <strain evidence="12">G5G6</strain>
    </source>
</reference>
<keyword evidence="12" id="KW-0012">Acyltransferase</keyword>
<dbReference type="PROSITE" id="PS00510">
    <property type="entry name" value="MALATE_SYNTHASE"/>
    <property type="match status" value="1"/>
</dbReference>
<dbReference type="CDD" id="cd00727">
    <property type="entry name" value="malate_synt_A"/>
    <property type="match status" value="1"/>
</dbReference>
<accession>A0A916J3N9</accession>
<name>A0A916J3N9_9PROT</name>
<dbReference type="InterPro" id="IPR019830">
    <property type="entry name" value="Malate_synthase_CS"/>
</dbReference>
<dbReference type="EC" id="2.3.3.9" evidence="2 8"/>
<dbReference type="GO" id="GO:0005737">
    <property type="term" value="C:cytoplasm"/>
    <property type="evidence" value="ECO:0007669"/>
    <property type="project" value="TreeGrafter"/>
</dbReference>
<feature type="active site" description="Proton acceptor" evidence="7">
    <location>
        <position position="179"/>
    </location>
</feature>
<sequence>MNYAKNTAALSRRAPMSFNLPKGVRIDAPLLPRFEEILTHDALEFVARLHRTFESRRRELIAARARRQMEFDAGMLPDFLPDTAHIRSGSWTVAPCPADLQDRRVEITGPTERKMVINAMNSGASVFMADFEDSNTPTWENLIQGQINLRDTIDGTISYTSTEGKSYRLAERTATLLVRPRGWHLLEKHVQIDGDAVAGSIFDFALYFFHNAKQRIANGSGVYFYLPKMESHLEARLWNDVFIAAQDMLGVPQGTIKATVLIETVLAAFEMDEILYELREHSAGLNIGRWDYIFSCIKKFRSRHEFCLADRARVTMTAPFLRAYALLLIKTCHRRNAFAMGGMAAQIPIKNDPAANEAALEKVRADKLREVTDGCDGTWVAHPGLVAIAKEIFDRHMPTPNQIQRQRNDVNVTARDLLQFEPETPITEEGLRNNISVGVQYLGSWLAGNGCVPVFNLMEDAATAEISRSQIWQWIRNPKGVLDDGRKVTELLFRQLLAEELPRIRTLLGEKGWNAGQYENAARLFEQITTSDKYTEFLTLPAYEMIM</sequence>
<dbReference type="PIRSF" id="PIRSF001363">
    <property type="entry name" value="Malate_synth"/>
    <property type="match status" value="1"/>
</dbReference>
<evidence type="ECO:0000256" key="6">
    <source>
        <dbReference type="ARBA" id="ARBA00047918"/>
    </source>
</evidence>
<dbReference type="Pfam" id="PF01274">
    <property type="entry name" value="MS_TIM-barrel"/>
    <property type="match status" value="1"/>
</dbReference>
<evidence type="ECO:0000256" key="3">
    <source>
        <dbReference type="ARBA" id="ARBA00022435"/>
    </source>
</evidence>
<protein>
    <recommendedName>
        <fullName evidence="2 8">Malate synthase</fullName>
        <ecNumber evidence="2 8">2.3.3.9</ecNumber>
    </recommendedName>
</protein>
<evidence type="ECO:0000256" key="1">
    <source>
        <dbReference type="ARBA" id="ARBA00006394"/>
    </source>
</evidence>
<dbReference type="InterPro" id="IPR001465">
    <property type="entry name" value="Malate_synthase_TIM"/>
</dbReference>
<proteinExistence type="inferred from homology"/>
<comment type="caution">
    <text evidence="12">The sequence shown here is derived from an EMBL/GenBank/DDBJ whole genome shotgun (WGS) entry which is preliminary data.</text>
</comment>
<dbReference type="InterPro" id="IPR011076">
    <property type="entry name" value="Malate_synth_sf"/>
</dbReference>
<dbReference type="Proteomes" id="UP000742786">
    <property type="component" value="Unassembled WGS sequence"/>
</dbReference>
<evidence type="ECO:0000313" key="12">
    <source>
        <dbReference type="EMBL" id="CAG4882656.1"/>
    </source>
</evidence>
<evidence type="ECO:0000256" key="2">
    <source>
        <dbReference type="ARBA" id="ARBA00012636"/>
    </source>
</evidence>
<gene>
    <name evidence="12" type="primary">aceB</name>
    <name evidence="12" type="ORF">GTOL_10538</name>
</gene>
<dbReference type="InterPro" id="IPR006252">
    <property type="entry name" value="Malate_synthA"/>
</dbReference>
<dbReference type="PANTHER" id="PTHR42902:SF1">
    <property type="entry name" value="MALATE SYNTHASE 1-RELATED"/>
    <property type="match status" value="1"/>
</dbReference>
<dbReference type="AlphaFoldDB" id="A0A916J3N9"/>
<comment type="catalytic activity">
    <reaction evidence="6 8">
        <text>glyoxylate + acetyl-CoA + H2O = (S)-malate + CoA + H(+)</text>
        <dbReference type="Rhea" id="RHEA:18181"/>
        <dbReference type="ChEBI" id="CHEBI:15377"/>
        <dbReference type="ChEBI" id="CHEBI:15378"/>
        <dbReference type="ChEBI" id="CHEBI:15589"/>
        <dbReference type="ChEBI" id="CHEBI:36655"/>
        <dbReference type="ChEBI" id="CHEBI:57287"/>
        <dbReference type="ChEBI" id="CHEBI:57288"/>
        <dbReference type="EC" id="2.3.3.9"/>
    </reaction>
</comment>
<dbReference type="Pfam" id="PF20656">
    <property type="entry name" value="MS_N"/>
    <property type="match status" value="1"/>
</dbReference>
<feature type="domain" description="Malate synthase N-terminal" evidence="10">
    <location>
        <begin position="23"/>
        <end position="85"/>
    </location>
</feature>
<dbReference type="FunFam" id="3.20.20.360:FF:000001">
    <property type="entry name" value="Malate synthase"/>
    <property type="match status" value="1"/>
</dbReference>
<dbReference type="Gene3D" id="1.20.1220.12">
    <property type="entry name" value="Malate synthase, domain III"/>
    <property type="match status" value="1"/>
</dbReference>
<dbReference type="EMBL" id="CAJQUM010000001">
    <property type="protein sequence ID" value="CAG4882656.1"/>
    <property type="molecule type" value="Genomic_DNA"/>
</dbReference>
<dbReference type="GO" id="GO:0006099">
    <property type="term" value="P:tricarboxylic acid cycle"/>
    <property type="evidence" value="ECO:0007669"/>
    <property type="project" value="UniProtKB-KW"/>
</dbReference>
<dbReference type="NCBIfam" id="TIGR01344">
    <property type="entry name" value="malate_syn_A"/>
    <property type="match status" value="1"/>
</dbReference>
<evidence type="ECO:0000256" key="7">
    <source>
        <dbReference type="PIRSR" id="PIRSR001363-1"/>
    </source>
</evidence>
<evidence type="ECO:0000259" key="9">
    <source>
        <dbReference type="Pfam" id="PF01274"/>
    </source>
</evidence>
<dbReference type="InterPro" id="IPR046363">
    <property type="entry name" value="MS_N_TIM-barrel_dom"/>
</dbReference>
<dbReference type="SUPFAM" id="SSF51645">
    <property type="entry name" value="Malate synthase G"/>
    <property type="match status" value="1"/>
</dbReference>
<dbReference type="RefSeq" id="WP_220634711.1">
    <property type="nucleotide sequence ID" value="NZ_CAJQUM010000001.1"/>
</dbReference>
<dbReference type="Gene3D" id="3.20.20.360">
    <property type="entry name" value="Malate synthase, domain 3"/>
    <property type="match status" value="1"/>
</dbReference>
<keyword evidence="5 8" id="KW-0808">Transferase</keyword>
<dbReference type="PANTHER" id="PTHR42902">
    <property type="entry name" value="MALATE SYNTHASE"/>
    <property type="match status" value="1"/>
</dbReference>
<evidence type="ECO:0000256" key="4">
    <source>
        <dbReference type="ARBA" id="ARBA00022532"/>
    </source>
</evidence>
<feature type="active site" description="Proton donor" evidence="7">
    <location>
        <position position="460"/>
    </location>
</feature>
<dbReference type="Pfam" id="PF20659">
    <property type="entry name" value="MS_C"/>
    <property type="match status" value="1"/>
</dbReference>
<dbReference type="FunFam" id="1.20.1220.12:FF:000001">
    <property type="entry name" value="Malate synthase"/>
    <property type="match status" value="1"/>
</dbReference>
<evidence type="ECO:0000256" key="8">
    <source>
        <dbReference type="RuleBase" id="RU000555"/>
    </source>
</evidence>
<organism evidence="12 13">
    <name type="scientific">Georgfuchsia toluolica</name>
    <dbReference type="NCBI Taxonomy" id="424218"/>
    <lineage>
        <taxon>Bacteria</taxon>
        <taxon>Pseudomonadati</taxon>
        <taxon>Pseudomonadota</taxon>
        <taxon>Betaproteobacteria</taxon>
        <taxon>Nitrosomonadales</taxon>
        <taxon>Sterolibacteriaceae</taxon>
        <taxon>Georgfuchsia</taxon>
    </lineage>
</organism>
<dbReference type="GO" id="GO:0006097">
    <property type="term" value="P:glyoxylate cycle"/>
    <property type="evidence" value="ECO:0007669"/>
    <property type="project" value="UniProtKB-KW"/>
</dbReference>
<evidence type="ECO:0000259" key="11">
    <source>
        <dbReference type="Pfam" id="PF20659"/>
    </source>
</evidence>
<comment type="pathway">
    <text evidence="8">Carbohydrate metabolism; glyoxylate cycle; (S)-malate from isocitrate: step 2/2.</text>
</comment>
<keyword evidence="4 8" id="KW-0816">Tricarboxylic acid cycle</keyword>
<dbReference type="GO" id="GO:0004474">
    <property type="term" value="F:malate synthase activity"/>
    <property type="evidence" value="ECO:0007669"/>
    <property type="project" value="UniProtKB-EC"/>
</dbReference>
<feature type="domain" description="Malate synthase C-terminal" evidence="11">
    <location>
        <begin position="426"/>
        <end position="546"/>
    </location>
</feature>
<evidence type="ECO:0000259" key="10">
    <source>
        <dbReference type="Pfam" id="PF20656"/>
    </source>
</evidence>
<keyword evidence="13" id="KW-1185">Reference proteome</keyword>
<dbReference type="InterPro" id="IPR048356">
    <property type="entry name" value="MS_N"/>
</dbReference>
<feature type="domain" description="Malate synthase TIM barrel" evidence="9">
    <location>
        <begin position="175"/>
        <end position="419"/>
    </location>
</feature>
<comment type="similarity">
    <text evidence="1 8">Belongs to the malate synthase family.</text>
</comment>
<dbReference type="InterPro" id="IPR048355">
    <property type="entry name" value="MS_C"/>
</dbReference>